<dbReference type="AlphaFoldDB" id="A0A816RUZ4"/>
<accession>A0A816RUZ4</accession>
<dbReference type="Proteomes" id="UP000663887">
    <property type="component" value="Unassembled WGS sequence"/>
</dbReference>
<evidence type="ECO:0000313" key="3">
    <source>
        <dbReference type="Proteomes" id="UP000663887"/>
    </source>
</evidence>
<name>A0A816RUZ4_9BILA</name>
<dbReference type="EMBL" id="CAJOBF010003382">
    <property type="protein sequence ID" value="CAF4088455.1"/>
    <property type="molecule type" value="Genomic_DNA"/>
</dbReference>
<evidence type="ECO:0000313" key="1">
    <source>
        <dbReference type="EMBL" id="CAF2077331.1"/>
    </source>
</evidence>
<gene>
    <name evidence="2" type="ORF">UXM345_LOCUS21517</name>
    <name evidence="1" type="ORF">XDN619_LOCUS13850</name>
</gene>
<comment type="caution">
    <text evidence="1">The sequence shown here is derived from an EMBL/GenBank/DDBJ whole genome shotgun (WGS) entry which is preliminary data.</text>
</comment>
<proteinExistence type="predicted"/>
<organism evidence="1 3">
    <name type="scientific">Rotaria magnacalcarata</name>
    <dbReference type="NCBI Taxonomy" id="392030"/>
    <lineage>
        <taxon>Eukaryota</taxon>
        <taxon>Metazoa</taxon>
        <taxon>Spiralia</taxon>
        <taxon>Gnathifera</taxon>
        <taxon>Rotifera</taxon>
        <taxon>Eurotatoria</taxon>
        <taxon>Bdelloidea</taxon>
        <taxon>Philodinida</taxon>
        <taxon>Philodinidae</taxon>
        <taxon>Rotaria</taxon>
    </lineage>
</organism>
<dbReference type="Proteomes" id="UP000663842">
    <property type="component" value="Unassembled WGS sequence"/>
</dbReference>
<sequence length="163" mass="19263">MKQWSTKNKNCLTATNHVEYDLPPKFISNANFTFKIDESIISKEEAQIYYDQMRHLTKEYRIQPMPFYLQSITREKEILANEIKIIIQSILQENDERFIIEDNPGAVAFKHYNDLRDRRLNLEAGQSVYFLEEQRVEGELNEQEEIAVPTLTRSLGEDFSLQL</sequence>
<evidence type="ECO:0000313" key="2">
    <source>
        <dbReference type="EMBL" id="CAF4088455.1"/>
    </source>
</evidence>
<reference evidence="1" key="1">
    <citation type="submission" date="2021-02" db="EMBL/GenBank/DDBJ databases">
        <authorList>
            <person name="Nowell W R."/>
        </authorList>
    </citation>
    <scope>NUCLEOTIDE SEQUENCE</scope>
</reference>
<protein>
    <submittedName>
        <fullName evidence="1">Uncharacterized protein</fullName>
    </submittedName>
</protein>
<dbReference type="EMBL" id="CAJNRG010005502">
    <property type="protein sequence ID" value="CAF2077331.1"/>
    <property type="molecule type" value="Genomic_DNA"/>
</dbReference>